<proteinExistence type="predicted"/>
<gene>
    <name evidence="2" type="ORF">M440DRAFT_1235282</name>
</gene>
<feature type="compositionally biased region" description="Basic residues" evidence="1">
    <location>
        <begin position="82"/>
        <end position="93"/>
    </location>
</feature>
<feature type="region of interest" description="Disordered" evidence="1">
    <location>
        <begin position="73"/>
        <end position="93"/>
    </location>
</feature>
<sequence length="93" mass="10767">MPRQRRIITNTGRIRLSLVVPLMIRSAHGEIILVYLRRTPSAVEKRRPRTSPADDRVTNWKDCADCLPQPWKRREGSCSSKAGRRMLIAHHQP</sequence>
<evidence type="ECO:0000256" key="1">
    <source>
        <dbReference type="SAM" id="MobiDB-lite"/>
    </source>
</evidence>
<dbReference type="EMBL" id="KZ679131">
    <property type="protein sequence ID" value="PTB76802.1"/>
    <property type="molecule type" value="Genomic_DNA"/>
</dbReference>
<protein>
    <submittedName>
        <fullName evidence="2">Uncharacterized protein</fullName>
    </submittedName>
</protein>
<keyword evidence="3" id="KW-1185">Reference proteome</keyword>
<dbReference type="Proteomes" id="UP000240760">
    <property type="component" value="Unassembled WGS sequence"/>
</dbReference>
<accession>A0A2T4C5K4</accession>
<reference evidence="2 3" key="1">
    <citation type="submission" date="2016-07" db="EMBL/GenBank/DDBJ databases">
        <title>Multiple horizontal gene transfer events from other fungi enriched the ability of initially mycotrophic Trichoderma (Ascomycota) to feed on dead plant biomass.</title>
        <authorList>
            <consortium name="DOE Joint Genome Institute"/>
            <person name="Aerts A."/>
            <person name="Atanasova L."/>
            <person name="Chenthamara K."/>
            <person name="Zhang J."/>
            <person name="Grujic M."/>
            <person name="Henrissat B."/>
            <person name="Kuo A."/>
            <person name="Salamov A."/>
            <person name="Lipzen A."/>
            <person name="Labutti K."/>
            <person name="Barry K."/>
            <person name="Miao Y."/>
            <person name="Rahimi M.J."/>
            <person name="Shen Q."/>
            <person name="Grigoriev I.V."/>
            <person name="Kubicek C.P."/>
            <person name="Druzhinina I.S."/>
        </authorList>
    </citation>
    <scope>NUCLEOTIDE SEQUENCE [LARGE SCALE GENOMIC DNA]</scope>
    <source>
        <strain evidence="2 3">ATCC 18648</strain>
    </source>
</reference>
<dbReference type="AlphaFoldDB" id="A0A2T4C5K4"/>
<name>A0A2T4C5K4_TRILO</name>
<organism evidence="2 3">
    <name type="scientific">Trichoderma longibrachiatum ATCC 18648</name>
    <dbReference type="NCBI Taxonomy" id="983965"/>
    <lineage>
        <taxon>Eukaryota</taxon>
        <taxon>Fungi</taxon>
        <taxon>Dikarya</taxon>
        <taxon>Ascomycota</taxon>
        <taxon>Pezizomycotina</taxon>
        <taxon>Sordariomycetes</taxon>
        <taxon>Hypocreomycetidae</taxon>
        <taxon>Hypocreales</taxon>
        <taxon>Hypocreaceae</taxon>
        <taxon>Trichoderma</taxon>
    </lineage>
</organism>
<evidence type="ECO:0000313" key="3">
    <source>
        <dbReference type="Proteomes" id="UP000240760"/>
    </source>
</evidence>
<evidence type="ECO:0000313" key="2">
    <source>
        <dbReference type="EMBL" id="PTB76802.1"/>
    </source>
</evidence>